<sequence length="369" mass="40342">RRGVGRDEVALTDRPSQWSVLCRSCPVPHTGRVGHAGQTWAMYVARTASETRPVSGLPSLGRVAPVGRGGFAPGRTYSARHRVDNNERRYTSSNGGRTSANYTDANKYAMFSPAFRSSRGVSGGSANTSPRSPWPPTSPAPYGTASWAHERAQTPRSELRLKCQTLHMNVDNCMTSPRRAGSAGVDTGCYSRPGYGSEWLTQTQLASRQHARQMREIAAQSPRQYSYLLRTPPSSPRSPRQDKTRKRPNISLKHLLTAVMSRTPSVNAGIRRNYVCFKLHDDRNAPKMAPPSPVSDNEPVGNALTMSDHFGVAISRTCGGDMSVEVESFSIGAGAPSQESPDMTRSQRSVRFNVSTHVREYQPTVPVAV</sequence>
<feature type="region of interest" description="Disordered" evidence="1">
    <location>
        <begin position="117"/>
        <end position="156"/>
    </location>
</feature>
<organism evidence="2 3">
    <name type="scientific">Ridgeia piscesae</name>
    <name type="common">Tubeworm</name>
    <dbReference type="NCBI Taxonomy" id="27915"/>
    <lineage>
        <taxon>Eukaryota</taxon>
        <taxon>Metazoa</taxon>
        <taxon>Spiralia</taxon>
        <taxon>Lophotrochozoa</taxon>
        <taxon>Annelida</taxon>
        <taxon>Polychaeta</taxon>
        <taxon>Sedentaria</taxon>
        <taxon>Canalipalpata</taxon>
        <taxon>Sabellida</taxon>
        <taxon>Siboglinidae</taxon>
        <taxon>Ridgeia</taxon>
    </lineage>
</organism>
<keyword evidence="3" id="KW-1185">Reference proteome</keyword>
<evidence type="ECO:0000313" key="2">
    <source>
        <dbReference type="EMBL" id="KAK2172187.1"/>
    </source>
</evidence>
<evidence type="ECO:0000313" key="3">
    <source>
        <dbReference type="Proteomes" id="UP001209878"/>
    </source>
</evidence>
<accession>A0AAD9KJA7</accession>
<dbReference type="EMBL" id="JAODUO010000985">
    <property type="protein sequence ID" value="KAK2172187.1"/>
    <property type="molecule type" value="Genomic_DNA"/>
</dbReference>
<gene>
    <name evidence="2" type="ORF">NP493_986g00000</name>
</gene>
<proteinExistence type="predicted"/>
<feature type="region of interest" description="Disordered" evidence="1">
    <location>
        <begin position="210"/>
        <end position="249"/>
    </location>
</feature>
<dbReference type="AlphaFoldDB" id="A0AAD9KJA7"/>
<dbReference type="Proteomes" id="UP001209878">
    <property type="component" value="Unassembled WGS sequence"/>
</dbReference>
<feature type="non-terminal residue" evidence="2">
    <location>
        <position position="1"/>
    </location>
</feature>
<reference evidence="2" key="1">
    <citation type="journal article" date="2023" name="Mol. Biol. Evol.">
        <title>Third-Generation Sequencing Reveals the Adaptive Role of the Epigenome in Three Deep-Sea Polychaetes.</title>
        <authorList>
            <person name="Perez M."/>
            <person name="Aroh O."/>
            <person name="Sun Y."/>
            <person name="Lan Y."/>
            <person name="Juniper S.K."/>
            <person name="Young C.R."/>
            <person name="Angers B."/>
            <person name="Qian P.Y."/>
        </authorList>
    </citation>
    <scope>NUCLEOTIDE SEQUENCE</scope>
    <source>
        <strain evidence="2">R07B-5</strain>
    </source>
</reference>
<protein>
    <submittedName>
        <fullName evidence="2">Uncharacterized protein</fullName>
    </submittedName>
</protein>
<name>A0AAD9KJA7_RIDPI</name>
<evidence type="ECO:0000256" key="1">
    <source>
        <dbReference type="SAM" id="MobiDB-lite"/>
    </source>
</evidence>
<comment type="caution">
    <text evidence="2">The sequence shown here is derived from an EMBL/GenBank/DDBJ whole genome shotgun (WGS) entry which is preliminary data.</text>
</comment>